<dbReference type="AlphaFoldDB" id="A0A8D8L1Z6"/>
<organism evidence="1">
    <name type="scientific">Culex pipiens</name>
    <name type="common">House mosquito</name>
    <dbReference type="NCBI Taxonomy" id="7175"/>
    <lineage>
        <taxon>Eukaryota</taxon>
        <taxon>Metazoa</taxon>
        <taxon>Ecdysozoa</taxon>
        <taxon>Arthropoda</taxon>
        <taxon>Hexapoda</taxon>
        <taxon>Insecta</taxon>
        <taxon>Pterygota</taxon>
        <taxon>Neoptera</taxon>
        <taxon>Endopterygota</taxon>
        <taxon>Diptera</taxon>
        <taxon>Nematocera</taxon>
        <taxon>Culicoidea</taxon>
        <taxon>Culicidae</taxon>
        <taxon>Culicinae</taxon>
        <taxon>Culicini</taxon>
        <taxon>Culex</taxon>
        <taxon>Culex</taxon>
    </lineage>
</organism>
<dbReference type="EMBL" id="HBUE01242930">
    <property type="protein sequence ID" value="CAG6550283.1"/>
    <property type="molecule type" value="Transcribed_RNA"/>
</dbReference>
<dbReference type="EMBL" id="HBUE01350024">
    <property type="protein sequence ID" value="CAG6602577.1"/>
    <property type="molecule type" value="Transcribed_RNA"/>
</dbReference>
<dbReference type="EMBL" id="HBUE01242932">
    <property type="protein sequence ID" value="CAG6550284.1"/>
    <property type="molecule type" value="Transcribed_RNA"/>
</dbReference>
<evidence type="ECO:0000313" key="1">
    <source>
        <dbReference type="EMBL" id="CAG6602579.1"/>
    </source>
</evidence>
<sequence length="104" mass="11609">MQSVVNFFAATKQLAVSEFPLFQTLMSIPVHTLGQIEKQQRATTPLKDSAIVTGKLTTELSVLEKTFKLMDTPICSGPALAQELPRWQRFSVPPMWPRFGTTIS</sequence>
<dbReference type="EMBL" id="HBUE01242935">
    <property type="protein sequence ID" value="CAG6550285.1"/>
    <property type="molecule type" value="Transcribed_RNA"/>
</dbReference>
<proteinExistence type="predicted"/>
<reference evidence="1" key="1">
    <citation type="submission" date="2021-05" db="EMBL/GenBank/DDBJ databases">
        <authorList>
            <person name="Alioto T."/>
            <person name="Alioto T."/>
            <person name="Gomez Garrido J."/>
        </authorList>
    </citation>
    <scope>NUCLEOTIDE SEQUENCE</scope>
</reference>
<accession>A0A8D8L1Z6</accession>
<dbReference type="EMBL" id="HBUE01350026">
    <property type="protein sequence ID" value="CAG6602578.1"/>
    <property type="molecule type" value="Transcribed_RNA"/>
</dbReference>
<protein>
    <submittedName>
        <fullName evidence="1">(northern house mosquito) hypothetical protein</fullName>
    </submittedName>
</protein>
<dbReference type="EMBL" id="HBUE01350029">
    <property type="protein sequence ID" value="CAG6602579.1"/>
    <property type="molecule type" value="Transcribed_RNA"/>
</dbReference>
<name>A0A8D8L1Z6_CULPI</name>